<dbReference type="PANTHER" id="PTHR31784">
    <property type="entry name" value="BIOGENESIS OF LYSOSOME-RELATED ORGANELLES COMPLEX 1 SUBUNIT 5"/>
    <property type="match status" value="1"/>
</dbReference>
<organism evidence="3">
    <name type="scientific">Clastoptera arizonana</name>
    <name type="common">Arizona spittle bug</name>
    <dbReference type="NCBI Taxonomy" id="38151"/>
    <lineage>
        <taxon>Eukaryota</taxon>
        <taxon>Metazoa</taxon>
        <taxon>Ecdysozoa</taxon>
        <taxon>Arthropoda</taxon>
        <taxon>Hexapoda</taxon>
        <taxon>Insecta</taxon>
        <taxon>Pterygota</taxon>
        <taxon>Neoptera</taxon>
        <taxon>Paraneoptera</taxon>
        <taxon>Hemiptera</taxon>
        <taxon>Auchenorrhyncha</taxon>
        <taxon>Cercopoidea</taxon>
        <taxon>Clastopteridae</taxon>
        <taxon>Clastoptera</taxon>
    </lineage>
</organism>
<accession>A0A1B6CCM4</accession>
<evidence type="ECO:0000313" key="3">
    <source>
        <dbReference type="EMBL" id="JAS11224.1"/>
    </source>
</evidence>
<evidence type="ECO:0000256" key="1">
    <source>
        <dbReference type="ARBA" id="ARBA00010754"/>
    </source>
</evidence>
<protein>
    <recommendedName>
        <fullName evidence="2">Biogenesis of lysosome-related organelles complex 1 subunit 5</fullName>
    </recommendedName>
</protein>
<sequence length="152" mass="18225">MSNIAKDCGEIWNRLFDHRPFLNGEIKYFIEEFEEKRNDREVSRLFDVLEKVTEIRDTQLDKIKTLSSSKLPTLQTRLNLALEKCQLSLDYEDNNRIDFALEGKREIRKAELETFSSNLDFQYQSVDSTFTEKERDLKQFYIDLEEKLHIDF</sequence>
<evidence type="ECO:0000256" key="2">
    <source>
        <dbReference type="ARBA" id="ARBA00019580"/>
    </source>
</evidence>
<name>A0A1B6CCM4_9HEMI</name>
<dbReference type="AlphaFoldDB" id="A0A1B6CCM4"/>
<gene>
    <name evidence="3" type="ORF">g.26699</name>
</gene>
<dbReference type="InterPro" id="IPR017243">
    <property type="entry name" value="Bloc1s5"/>
</dbReference>
<dbReference type="GO" id="GO:0031083">
    <property type="term" value="C:BLOC-1 complex"/>
    <property type="evidence" value="ECO:0007669"/>
    <property type="project" value="InterPro"/>
</dbReference>
<proteinExistence type="inferred from homology"/>
<dbReference type="PANTHER" id="PTHR31784:SF2">
    <property type="entry name" value="BIOGENESIS OF LYSOSOME-RELATED ORGANELLES COMPLEX 1 SUBUNIT 5"/>
    <property type="match status" value="1"/>
</dbReference>
<dbReference type="GO" id="GO:0030133">
    <property type="term" value="C:transport vesicle"/>
    <property type="evidence" value="ECO:0007669"/>
    <property type="project" value="InterPro"/>
</dbReference>
<dbReference type="Pfam" id="PF14942">
    <property type="entry name" value="Muted"/>
    <property type="match status" value="1"/>
</dbReference>
<comment type="similarity">
    <text evidence="1">Belongs to the BLOC1S5 family.</text>
</comment>
<dbReference type="EMBL" id="GEDC01026074">
    <property type="protein sequence ID" value="JAS11224.1"/>
    <property type="molecule type" value="Transcribed_RNA"/>
</dbReference>
<reference evidence="3" key="1">
    <citation type="submission" date="2015-12" db="EMBL/GenBank/DDBJ databases">
        <title>De novo transcriptome assembly of four potential Pierce s Disease insect vectors from Arizona vineyards.</title>
        <authorList>
            <person name="Tassone E.E."/>
        </authorList>
    </citation>
    <scope>NUCLEOTIDE SEQUENCE</scope>
</reference>